<accession>A0A6H1ZM74</accession>
<evidence type="ECO:0000313" key="4">
    <source>
        <dbReference type="EMBL" id="QJH97828.1"/>
    </source>
</evidence>
<feature type="compositionally biased region" description="Basic residues" evidence="1">
    <location>
        <begin position="1"/>
        <end position="19"/>
    </location>
</feature>
<gene>
    <name evidence="5" type="ORF">MM415A00131_0071</name>
    <name evidence="3" type="ORF">MM415B00138_0047</name>
    <name evidence="2" type="ORF">TM448A01005_0003</name>
    <name evidence="4" type="ORF">TM448B01094_0023</name>
</gene>
<dbReference type="AlphaFoldDB" id="A0A6H1ZM74"/>
<dbReference type="EMBL" id="MT141578">
    <property type="protein sequence ID" value="QJA67997.1"/>
    <property type="molecule type" value="Genomic_DNA"/>
</dbReference>
<feature type="region of interest" description="Disordered" evidence="1">
    <location>
        <begin position="1"/>
        <end position="21"/>
    </location>
</feature>
<dbReference type="EMBL" id="MT144703">
    <property type="protein sequence ID" value="QJH97828.1"/>
    <property type="molecule type" value="Genomic_DNA"/>
</dbReference>
<evidence type="ECO:0000313" key="3">
    <source>
        <dbReference type="EMBL" id="QJA67997.1"/>
    </source>
</evidence>
<evidence type="ECO:0000313" key="2">
    <source>
        <dbReference type="EMBL" id="QJA48531.1"/>
    </source>
</evidence>
<reference evidence="2" key="1">
    <citation type="submission" date="2020-03" db="EMBL/GenBank/DDBJ databases">
        <title>The deep terrestrial virosphere.</title>
        <authorList>
            <person name="Holmfeldt K."/>
            <person name="Nilsson E."/>
            <person name="Simone D."/>
            <person name="Lopez-Fernandez M."/>
            <person name="Wu X."/>
            <person name="de Brujin I."/>
            <person name="Lundin D."/>
            <person name="Andersson A."/>
            <person name="Bertilsson S."/>
            <person name="Dopson M."/>
        </authorList>
    </citation>
    <scope>NUCLEOTIDE SEQUENCE</scope>
    <source>
        <strain evidence="5">MM415A00131</strain>
        <strain evidence="3">MM415B00138</strain>
        <strain evidence="2">TM448A01005</strain>
        <strain evidence="4">TM448B01094</strain>
    </source>
</reference>
<proteinExistence type="predicted"/>
<dbReference type="EMBL" id="MT144089">
    <property type="protein sequence ID" value="QJA48531.1"/>
    <property type="molecule type" value="Genomic_DNA"/>
</dbReference>
<organism evidence="2">
    <name type="scientific">viral metagenome</name>
    <dbReference type="NCBI Taxonomy" id="1070528"/>
    <lineage>
        <taxon>unclassified sequences</taxon>
        <taxon>metagenomes</taxon>
        <taxon>organismal metagenomes</taxon>
    </lineage>
</organism>
<sequence>MRKTIPAKKKPAKKAKATRKPIDWDAIEREYRAGQFSNVEIGKRFNASEGAIRKKAKAEGWKKDLAEKVRKQVREKLVRSEVREPNASDKEIVEETAERGAAIIKLHRKDVQKSQQLVQLFQGQLEEAATKRDDIEDEIFKETASGEEDGKPDIKRRNMMLKAVSLPAHAGVLRDLTVAQKNLIYLERQAYNLDDDKEKAGDALTSLMERIAGTGPPIPAGDDG</sequence>
<protein>
    <submittedName>
        <fullName evidence="2">Putative terminase</fullName>
    </submittedName>
</protein>
<evidence type="ECO:0000313" key="5">
    <source>
        <dbReference type="EMBL" id="QJI05053.1"/>
    </source>
</evidence>
<name>A0A6H1ZM74_9ZZZZ</name>
<dbReference type="EMBL" id="MT145193">
    <property type="protein sequence ID" value="QJI05053.1"/>
    <property type="molecule type" value="Genomic_DNA"/>
</dbReference>
<evidence type="ECO:0000256" key="1">
    <source>
        <dbReference type="SAM" id="MobiDB-lite"/>
    </source>
</evidence>